<evidence type="ECO:0000256" key="4">
    <source>
        <dbReference type="SAM" id="MobiDB-lite"/>
    </source>
</evidence>
<proteinExistence type="predicted"/>
<dbReference type="Gene3D" id="3.40.50.300">
    <property type="entry name" value="P-loop containing nucleotide triphosphate hydrolases"/>
    <property type="match status" value="1"/>
</dbReference>
<sequence length="359" mass="40782">MAGCYSRKKPDTRDEGVGSDSDSSEDWEHGGRAKDGAKARTRGQWGKEEAESKLYSLISRFLLSDGGSKYQPLNFNDVPRFIVFGAPGLGKSILSRRLASVWNCEYVNASKIVLENIRYQTLVGELLRDKMTTGKDLDDRTVIKLIFEKLHSSECVTKGYVLDDFPNNSERALSIDEQFNMIENLVPKPNCFIYVTAPDREHRLLWENRRIDPATGELYQLFVTEEEKYLMEGIGAPAYEELPQELKTRLITRQEEVSQSLDGHISFHEKVLKPKLEEFLDDMKDTPTVRVTGGFGNAKLFQDTVLELYNCSNHPELAKLDLFGELTYSLSDNVSNVLDLPPETIERKSFSESILGYKV</sequence>
<dbReference type="PANTHER" id="PTHR23359">
    <property type="entry name" value="NUCLEOTIDE KINASE"/>
    <property type="match status" value="1"/>
</dbReference>
<feature type="compositionally biased region" description="Basic and acidic residues" evidence="4">
    <location>
        <begin position="26"/>
        <end position="38"/>
    </location>
</feature>
<evidence type="ECO:0008006" key="7">
    <source>
        <dbReference type="Google" id="ProtNLM"/>
    </source>
</evidence>
<keyword evidence="2" id="KW-0547">Nucleotide-binding</keyword>
<dbReference type="SUPFAM" id="SSF52540">
    <property type="entry name" value="P-loop containing nucleoside triphosphate hydrolases"/>
    <property type="match status" value="1"/>
</dbReference>
<evidence type="ECO:0000256" key="2">
    <source>
        <dbReference type="ARBA" id="ARBA00022741"/>
    </source>
</evidence>
<dbReference type="GO" id="GO:0019205">
    <property type="term" value="F:nucleobase-containing compound kinase activity"/>
    <property type="evidence" value="ECO:0007669"/>
    <property type="project" value="InterPro"/>
</dbReference>
<dbReference type="GO" id="GO:0006139">
    <property type="term" value="P:nucleobase-containing compound metabolic process"/>
    <property type="evidence" value="ECO:0007669"/>
    <property type="project" value="InterPro"/>
</dbReference>
<gene>
    <name evidence="5" type="ORF">CDAUBV1_LOCUS4240</name>
</gene>
<reference evidence="5" key="1">
    <citation type="submission" date="2024-06" db="EMBL/GenBank/DDBJ databases">
        <authorList>
            <person name="Liu X."/>
            <person name="Lenzi L."/>
            <person name="Haldenby T S."/>
            <person name="Uol C."/>
        </authorList>
    </citation>
    <scope>NUCLEOTIDE SEQUENCE</scope>
</reference>
<dbReference type="Pfam" id="PF00406">
    <property type="entry name" value="ADK"/>
    <property type="match status" value="1"/>
</dbReference>
<keyword evidence="3" id="KW-0418">Kinase</keyword>
<dbReference type="GO" id="GO:0005524">
    <property type="term" value="F:ATP binding"/>
    <property type="evidence" value="ECO:0007669"/>
    <property type="project" value="InterPro"/>
</dbReference>
<keyword evidence="1" id="KW-0808">Transferase</keyword>
<protein>
    <recommendedName>
        <fullName evidence="7">Adenylate kinase</fullName>
    </recommendedName>
</protein>
<feature type="region of interest" description="Disordered" evidence="4">
    <location>
        <begin position="1"/>
        <end position="45"/>
    </location>
</feature>
<organism evidence="5 6">
    <name type="scientific">Calicophoron daubneyi</name>
    <name type="common">Rumen fluke</name>
    <name type="synonym">Paramphistomum daubneyi</name>
    <dbReference type="NCBI Taxonomy" id="300641"/>
    <lineage>
        <taxon>Eukaryota</taxon>
        <taxon>Metazoa</taxon>
        <taxon>Spiralia</taxon>
        <taxon>Lophotrochozoa</taxon>
        <taxon>Platyhelminthes</taxon>
        <taxon>Trematoda</taxon>
        <taxon>Digenea</taxon>
        <taxon>Plagiorchiida</taxon>
        <taxon>Pronocephalata</taxon>
        <taxon>Paramphistomoidea</taxon>
        <taxon>Paramphistomidae</taxon>
        <taxon>Calicophoron</taxon>
    </lineage>
</organism>
<name>A0AAV2T8I4_CALDB</name>
<dbReference type="EMBL" id="CAXLJL010000101">
    <property type="protein sequence ID" value="CAL5131737.1"/>
    <property type="molecule type" value="Genomic_DNA"/>
</dbReference>
<accession>A0AAV2T8I4</accession>
<evidence type="ECO:0000313" key="5">
    <source>
        <dbReference type="EMBL" id="CAL5131737.1"/>
    </source>
</evidence>
<evidence type="ECO:0000256" key="3">
    <source>
        <dbReference type="ARBA" id="ARBA00022777"/>
    </source>
</evidence>
<comment type="caution">
    <text evidence="5">The sequence shown here is derived from an EMBL/GenBank/DDBJ whole genome shotgun (WGS) entry which is preliminary data.</text>
</comment>
<evidence type="ECO:0000256" key="1">
    <source>
        <dbReference type="ARBA" id="ARBA00022679"/>
    </source>
</evidence>
<dbReference type="InterPro" id="IPR000850">
    <property type="entry name" value="Adenylat/UMP-CMP_kin"/>
</dbReference>
<evidence type="ECO:0000313" key="6">
    <source>
        <dbReference type="Proteomes" id="UP001497525"/>
    </source>
</evidence>
<dbReference type="AlphaFoldDB" id="A0AAV2T8I4"/>
<dbReference type="InterPro" id="IPR027417">
    <property type="entry name" value="P-loop_NTPase"/>
</dbReference>
<dbReference type="Proteomes" id="UP001497525">
    <property type="component" value="Unassembled WGS sequence"/>
</dbReference>